<organism evidence="2 3">
    <name type="scientific">Phytophthora lilii</name>
    <dbReference type="NCBI Taxonomy" id="2077276"/>
    <lineage>
        <taxon>Eukaryota</taxon>
        <taxon>Sar</taxon>
        <taxon>Stramenopiles</taxon>
        <taxon>Oomycota</taxon>
        <taxon>Peronosporomycetes</taxon>
        <taxon>Peronosporales</taxon>
        <taxon>Peronosporaceae</taxon>
        <taxon>Phytophthora</taxon>
    </lineage>
</organism>
<dbReference type="Proteomes" id="UP001165083">
    <property type="component" value="Unassembled WGS sequence"/>
</dbReference>
<reference evidence="2" key="1">
    <citation type="submission" date="2023-04" db="EMBL/GenBank/DDBJ databases">
        <title>Phytophthora lilii NBRC 32176.</title>
        <authorList>
            <person name="Ichikawa N."/>
            <person name="Sato H."/>
            <person name="Tonouchi N."/>
        </authorList>
    </citation>
    <scope>NUCLEOTIDE SEQUENCE</scope>
    <source>
        <strain evidence="2">NBRC 32176</strain>
    </source>
</reference>
<keyword evidence="1" id="KW-1133">Transmembrane helix</keyword>
<keyword evidence="1" id="KW-0472">Membrane</keyword>
<feature type="transmembrane region" description="Helical" evidence="1">
    <location>
        <begin position="12"/>
        <end position="33"/>
    </location>
</feature>
<evidence type="ECO:0000256" key="1">
    <source>
        <dbReference type="SAM" id="Phobius"/>
    </source>
</evidence>
<keyword evidence="1" id="KW-0812">Transmembrane</keyword>
<feature type="transmembrane region" description="Helical" evidence="1">
    <location>
        <begin position="91"/>
        <end position="113"/>
    </location>
</feature>
<proteinExistence type="predicted"/>
<protein>
    <submittedName>
        <fullName evidence="2">Unnamed protein product</fullName>
    </submittedName>
</protein>
<sequence length="134" mass="15266">MNKRSPEFDAVKIMWFDAFYWTIGLATSVYKLLPERFVSHPTQDRLSFVQVLAKLAPPMLPLVVSVTLMSVGGAIGIASLPVAFRKFRLELYWSFICCAFFVAAVDTQTRHFYKMETVAGQMREQSRLQAKPPN</sequence>
<name>A0A9W6WS21_9STRA</name>
<accession>A0A9W6WS21</accession>
<evidence type="ECO:0000313" key="3">
    <source>
        <dbReference type="Proteomes" id="UP001165083"/>
    </source>
</evidence>
<dbReference type="AlphaFoldDB" id="A0A9W6WS21"/>
<dbReference type="OrthoDB" id="10584700at2759"/>
<keyword evidence="3" id="KW-1185">Reference proteome</keyword>
<dbReference type="EMBL" id="BSXW01000534">
    <property type="protein sequence ID" value="GMF24877.1"/>
    <property type="molecule type" value="Genomic_DNA"/>
</dbReference>
<feature type="transmembrane region" description="Helical" evidence="1">
    <location>
        <begin position="62"/>
        <end position="84"/>
    </location>
</feature>
<evidence type="ECO:0000313" key="2">
    <source>
        <dbReference type="EMBL" id="GMF24877.1"/>
    </source>
</evidence>
<gene>
    <name evidence="2" type="ORF">Plil01_001022200</name>
</gene>
<comment type="caution">
    <text evidence="2">The sequence shown here is derived from an EMBL/GenBank/DDBJ whole genome shotgun (WGS) entry which is preliminary data.</text>
</comment>